<dbReference type="OrthoDB" id="1494423at2"/>
<reference evidence="1 2" key="1">
    <citation type="journal article" date="2009" name="Stand. Genomic Sci.">
        <title>Complete genome sequence of Rhodothermus marinus type strain (R-10).</title>
        <authorList>
            <person name="Nolan M."/>
            <person name="Tindall B.J."/>
            <person name="Pomrenke H."/>
            <person name="Lapidus A."/>
            <person name="Copeland A."/>
            <person name="Glavina Del Rio T."/>
            <person name="Lucas S."/>
            <person name="Chen F."/>
            <person name="Tice H."/>
            <person name="Cheng J.F."/>
            <person name="Saunders E."/>
            <person name="Han C."/>
            <person name="Bruce D."/>
            <person name="Goodwin L."/>
            <person name="Chain P."/>
            <person name="Pitluck S."/>
            <person name="Ovchinikova G."/>
            <person name="Pati A."/>
            <person name="Ivanova N."/>
            <person name="Mavromatis K."/>
            <person name="Chen A."/>
            <person name="Palaniappan K."/>
            <person name="Land M."/>
            <person name="Hauser L."/>
            <person name="Chang Y.J."/>
            <person name="Jeffries C.D."/>
            <person name="Brettin T."/>
            <person name="Goker M."/>
            <person name="Bristow J."/>
            <person name="Eisen J.A."/>
            <person name="Markowitz V."/>
            <person name="Hugenholtz P."/>
            <person name="Kyrpides N.C."/>
            <person name="Klenk H.P."/>
            <person name="Detter J.C."/>
        </authorList>
    </citation>
    <scope>NUCLEOTIDE SEQUENCE [LARGE SCALE GENOMIC DNA]</scope>
    <source>
        <strain evidence="2">ATCC 43812 / DSM 4252 / R-10</strain>
    </source>
</reference>
<dbReference type="Gene3D" id="3.10.560.10">
    <property type="entry name" value="Outer membrane lipoprotein wza domain like"/>
    <property type="match status" value="1"/>
</dbReference>
<keyword evidence="2" id="KW-1185">Reference proteome</keyword>
<organism evidence="1 2">
    <name type="scientific">Rhodothermus marinus (strain ATCC 43812 / DSM 4252 / R-10)</name>
    <name type="common">Rhodothermus obamensis</name>
    <dbReference type="NCBI Taxonomy" id="518766"/>
    <lineage>
        <taxon>Bacteria</taxon>
        <taxon>Pseudomonadati</taxon>
        <taxon>Rhodothermota</taxon>
        <taxon>Rhodothermia</taxon>
        <taxon>Rhodothermales</taxon>
        <taxon>Rhodothermaceae</taxon>
        <taxon>Rhodothermus</taxon>
    </lineage>
</organism>
<dbReference type="Proteomes" id="UP000002221">
    <property type="component" value="Chromosome"/>
</dbReference>
<dbReference type="eggNOG" id="ENOG50310NT">
    <property type="taxonomic scope" value="Bacteria"/>
</dbReference>
<evidence type="ECO:0000313" key="2">
    <source>
        <dbReference type="Proteomes" id="UP000002221"/>
    </source>
</evidence>
<accession>D0MHR0</accession>
<dbReference type="HOGENOM" id="CLU_1609633_0_0_10"/>
<name>D0MHR0_RHOM4</name>
<dbReference type="EMBL" id="CP001807">
    <property type="protein sequence ID" value="ACY48018.1"/>
    <property type="molecule type" value="Genomic_DNA"/>
</dbReference>
<dbReference type="AlphaFoldDB" id="D0MHR0"/>
<dbReference type="RefSeq" id="WP_012843630.1">
    <property type="nucleotide sequence ID" value="NC_013501.1"/>
</dbReference>
<gene>
    <name evidence="1" type="ordered locus">Rmar_1127</name>
</gene>
<dbReference type="KEGG" id="rmr:Rmar_1127"/>
<sequence>MRYKTGWWLLLLGWGLLGVVQAQPIGGLGGGSNSFEFEFYRPGRPTMIVYIWGAVGQPGIWRVERGMDLIPLLSAARVPGVGTSPQGVSQHYLVRIFRDTGGERREIYRERLEKLVGGGARPYPPLQEGDILVVEMRQRARFGWQTAFEVTRTIAQMLTLYLLIRREF</sequence>
<dbReference type="STRING" id="518766.Rmar_1127"/>
<protein>
    <recommendedName>
        <fullName evidence="3">Soluble ligand binding domain-containing protein</fullName>
    </recommendedName>
</protein>
<evidence type="ECO:0008006" key="3">
    <source>
        <dbReference type="Google" id="ProtNLM"/>
    </source>
</evidence>
<proteinExistence type="predicted"/>
<evidence type="ECO:0000313" key="1">
    <source>
        <dbReference type="EMBL" id="ACY48018.1"/>
    </source>
</evidence>